<dbReference type="InterPro" id="IPR013546">
    <property type="entry name" value="PII_UdlTrfase/GS_AdlTrfase"/>
</dbReference>
<dbReference type="HAMAP" id="MF_00277">
    <property type="entry name" value="PII_uridylyl_transf"/>
    <property type="match status" value="1"/>
</dbReference>
<feature type="domain" description="ACT" evidence="7">
    <location>
        <begin position="732"/>
        <end position="806"/>
    </location>
</feature>
<dbReference type="CDD" id="cd05401">
    <property type="entry name" value="NT_GlnE_GlnD_like"/>
    <property type="match status" value="1"/>
</dbReference>
<dbReference type="RefSeq" id="WP_200311056.1">
    <property type="nucleotide sequence ID" value="NZ_JAENIM010000039.1"/>
</dbReference>
<dbReference type="InterPro" id="IPR043519">
    <property type="entry name" value="NT_sf"/>
</dbReference>
<comment type="domain">
    <text evidence="6">Has four distinct domains: an N-terminal nucleotidyltransferase (NT) domain responsible for UTase activity, a central HD domain that encodes UR activity, and two C-terminal ACT domains that seem to have a role in glutamine sensing.</text>
</comment>
<dbReference type="Gene3D" id="1.10.3090.10">
    <property type="entry name" value="cca-adding enzyme, domain 2"/>
    <property type="match status" value="1"/>
</dbReference>
<dbReference type="EMBL" id="JAENIM010000039">
    <property type="protein sequence ID" value="MBK1791038.1"/>
    <property type="molecule type" value="Genomic_DNA"/>
</dbReference>
<dbReference type="PROSITE" id="PS51671">
    <property type="entry name" value="ACT"/>
    <property type="match status" value="2"/>
</dbReference>
<dbReference type="InterPro" id="IPR002934">
    <property type="entry name" value="Polymerase_NTP_transf_dom"/>
</dbReference>
<evidence type="ECO:0000256" key="2">
    <source>
        <dbReference type="ARBA" id="ARBA00022695"/>
    </source>
</evidence>
<feature type="domain" description="ACT" evidence="7">
    <location>
        <begin position="851"/>
        <end position="923"/>
    </location>
</feature>
<evidence type="ECO:0000256" key="4">
    <source>
        <dbReference type="ARBA" id="ARBA00022842"/>
    </source>
</evidence>
<comment type="catalytic activity">
    <reaction evidence="6">
        <text>[protein-PII]-uridylyl-L-tyrosine + H2O = [protein-PII]-L-tyrosine + UMP + H(+)</text>
        <dbReference type="Rhea" id="RHEA:48600"/>
        <dbReference type="Rhea" id="RHEA-COMP:12147"/>
        <dbReference type="Rhea" id="RHEA-COMP:12148"/>
        <dbReference type="ChEBI" id="CHEBI:15377"/>
        <dbReference type="ChEBI" id="CHEBI:15378"/>
        <dbReference type="ChEBI" id="CHEBI:46858"/>
        <dbReference type="ChEBI" id="CHEBI:57865"/>
        <dbReference type="ChEBI" id="CHEBI:90602"/>
    </reaction>
</comment>
<keyword evidence="1 6" id="KW-0808">Transferase</keyword>
<comment type="similarity">
    <text evidence="6">Belongs to the GlnD family.</text>
</comment>
<dbReference type="SUPFAM" id="SSF81301">
    <property type="entry name" value="Nucleotidyltransferase"/>
    <property type="match status" value="1"/>
</dbReference>
<sequence>MSEISTNEILPRAEAFLDEVCQPSISKEDRIEKFKAFMQKEEDTIKARHDKGAGGLEVACARADLIDAVLTMMFRAAINSTSKKSSSVALVAQGGYGRGTLNPASDIDLLFLLPKASHKLPAHLSKLVEEVLYLLWDMGCKVGHACRSITECISEARKDQQNKTALMDARMITGNQELYEKFEQRFEKECVVKSHVEFLELRQLDLAGRHAKYSHTVFLQEPHVKESCGGMRDYHNSLWISRVKLGVYSLKELASQKIVTKNTLKEFEEAYDFLHRVRNELHYHNGRCTDILTLQLQGVVANKFKYPQKTILRRCEAFMRDYYRHTRYVYQHTTSLMERFEIEHENRNTLRWASFIKSPTKRRQVVDGFIIRNGRIYPEHKDTFIDDPHRMMKVYQIVQLQKLRFTPEMRKTISENRPLINKSFRYSKANRETFRAILERKGEVAPILRLMHRSHVLDDYLPEFAPLDCLVQHEFFHRYTADEHTLRCIDQLDSLLDEDATPKGDASLYRKLLLKIEDPYALYLALILHDTGRAENVREHIDGSTILADKLCRRLVITGGRRALIMFLVDHHLTFWRYATSRNLDDVAVIEEFANIIRDKRRLDALLLFTWADSNGTNDEAWSPWKESLMLQLYRSTRDFLTQGAEQFSAVAEDERREQEAKCKKILPEGYHEYVDMHFAQMPKRYFRFREPKNIAIHIRSSRRFYLKDKSHPEKFNCDLRWIDRDDRSHTELLVSAWNRPLLIEKICCALASQEINIISADVFTRADGMACDLFKVCTKDLKPVTSEVKRKRVLKTFQEINKDPNPQAGYSPEKYLKVKVNMLQKDISEGGIPFPIYAEVRNDLSPTATAVSIQAKDRIGLLHDLFYHIGKLEMATVHARICTEKGAAMDIVYVTWPDGGKIEDEEDLKRLQEAVDKVIAPQ</sequence>
<dbReference type="Pfam" id="PF01909">
    <property type="entry name" value="NTP_transf_2"/>
    <property type="match status" value="1"/>
</dbReference>
<dbReference type="CDD" id="cd04873">
    <property type="entry name" value="ACT_UUR-ACR-like"/>
    <property type="match status" value="1"/>
</dbReference>
<dbReference type="EC" id="2.7.7.59" evidence="6"/>
<dbReference type="EC" id="3.1.4.-" evidence="6"/>
<dbReference type="Proteomes" id="UP000624703">
    <property type="component" value="Unassembled WGS sequence"/>
</dbReference>
<keyword evidence="3 6" id="KW-0378">Hydrolase</keyword>
<protein>
    <recommendedName>
        <fullName evidence="6">Bifunctional uridylyltransferase/uridylyl-removing enzyme</fullName>
        <shortName evidence="6">UTase/UR</shortName>
    </recommendedName>
    <alternativeName>
        <fullName evidence="6">Bifunctional [protein-PII] modification enzyme</fullName>
    </alternativeName>
    <alternativeName>
        <fullName evidence="6">Bifunctional nitrogen sensor protein</fullName>
    </alternativeName>
    <domain>
        <recommendedName>
            <fullName evidence="6">[Protein-PII] uridylyltransferase</fullName>
            <shortName evidence="6">PII uridylyltransferase</shortName>
            <shortName evidence="6">UTase</shortName>
            <ecNumber evidence="6">2.7.7.59</ecNumber>
        </recommendedName>
    </domain>
    <domain>
        <recommendedName>
            <fullName evidence="6">[Protein-PII]-UMP uridylyl-removing enzyme</fullName>
            <shortName evidence="6">UR</shortName>
            <ecNumber evidence="6">3.1.4.-</ecNumber>
        </recommendedName>
    </domain>
</protein>
<reference evidence="8" key="1">
    <citation type="submission" date="2021-01" db="EMBL/GenBank/DDBJ databases">
        <title>Modified the classification status of verrucomicrobia.</title>
        <authorList>
            <person name="Feng X."/>
        </authorList>
    </citation>
    <scope>NUCLEOTIDE SEQUENCE</scope>
    <source>
        <strain evidence="8">_KCTC 22039</strain>
    </source>
</reference>
<feature type="region of interest" description="Uridylyltransferase" evidence="6">
    <location>
        <begin position="1"/>
        <end position="364"/>
    </location>
</feature>
<dbReference type="GO" id="GO:0006808">
    <property type="term" value="P:regulation of nitrogen utilization"/>
    <property type="evidence" value="ECO:0007669"/>
    <property type="project" value="UniProtKB-UniRule"/>
</dbReference>
<dbReference type="PIRSF" id="PIRSF006288">
    <property type="entry name" value="PII_uridyltransf"/>
    <property type="match status" value="1"/>
</dbReference>
<comment type="cofactor">
    <cofactor evidence="6">
        <name>Mg(2+)</name>
        <dbReference type="ChEBI" id="CHEBI:18420"/>
    </cofactor>
</comment>
<accession>A0A8J7MEH0</accession>
<dbReference type="PANTHER" id="PTHR47320:SF1">
    <property type="entry name" value="BIFUNCTIONAL URIDYLYLTRANSFERASE_URIDYLYL-REMOVING ENZYME"/>
    <property type="match status" value="1"/>
</dbReference>
<dbReference type="SUPFAM" id="SSF55021">
    <property type="entry name" value="ACT-like"/>
    <property type="match status" value="1"/>
</dbReference>
<dbReference type="PANTHER" id="PTHR47320">
    <property type="entry name" value="BIFUNCTIONAL URIDYLYLTRANSFERASE/URIDYLYL-REMOVING ENZYME"/>
    <property type="match status" value="1"/>
</dbReference>
<keyword evidence="9" id="KW-1185">Reference proteome</keyword>
<dbReference type="SUPFAM" id="SSF81891">
    <property type="entry name" value="Poly A polymerase C-terminal region-like"/>
    <property type="match status" value="1"/>
</dbReference>
<name>A0A8J7MEH0_9BACT</name>
<evidence type="ECO:0000256" key="3">
    <source>
        <dbReference type="ARBA" id="ARBA00022801"/>
    </source>
</evidence>
<dbReference type="AlphaFoldDB" id="A0A8J7MEH0"/>
<dbReference type="InterPro" id="IPR010043">
    <property type="entry name" value="UTase/UR"/>
</dbReference>
<dbReference type="GO" id="GO:0008081">
    <property type="term" value="F:phosphoric diester hydrolase activity"/>
    <property type="evidence" value="ECO:0007669"/>
    <property type="project" value="UniProtKB-UniRule"/>
</dbReference>
<dbReference type="Pfam" id="PF08335">
    <property type="entry name" value="GlnD_UR_UTase"/>
    <property type="match status" value="1"/>
</dbReference>
<evidence type="ECO:0000259" key="7">
    <source>
        <dbReference type="PROSITE" id="PS51671"/>
    </source>
</evidence>
<dbReference type="InterPro" id="IPR002912">
    <property type="entry name" value="ACT_dom"/>
</dbReference>
<dbReference type="SUPFAM" id="SSF81593">
    <property type="entry name" value="Nucleotidyltransferase substrate binding subunit/domain"/>
    <property type="match status" value="1"/>
</dbReference>
<comment type="caution">
    <text evidence="6">Lacks conserved residue(s) required for the propagation of feature annotation.</text>
</comment>
<keyword evidence="4 6" id="KW-0460">Magnesium</keyword>
<dbReference type="InterPro" id="IPR045865">
    <property type="entry name" value="ACT-like_dom_sf"/>
</dbReference>
<dbReference type="GO" id="GO:0008773">
    <property type="term" value="F:[protein-PII] uridylyltransferase activity"/>
    <property type="evidence" value="ECO:0007669"/>
    <property type="project" value="UniProtKB-UniRule"/>
</dbReference>
<evidence type="ECO:0000256" key="5">
    <source>
        <dbReference type="ARBA" id="ARBA00023268"/>
    </source>
</evidence>
<keyword evidence="2 6" id="KW-0548">Nucleotidyltransferase</keyword>
<dbReference type="Gene3D" id="3.30.460.10">
    <property type="entry name" value="Beta Polymerase, domain 2"/>
    <property type="match status" value="1"/>
</dbReference>
<comment type="catalytic activity">
    <reaction evidence="6">
        <text>[protein-PII]-L-tyrosine + UTP = [protein-PII]-uridylyl-L-tyrosine + diphosphate</text>
        <dbReference type="Rhea" id="RHEA:13673"/>
        <dbReference type="Rhea" id="RHEA-COMP:12147"/>
        <dbReference type="Rhea" id="RHEA-COMP:12148"/>
        <dbReference type="ChEBI" id="CHEBI:33019"/>
        <dbReference type="ChEBI" id="CHEBI:46398"/>
        <dbReference type="ChEBI" id="CHEBI:46858"/>
        <dbReference type="ChEBI" id="CHEBI:90602"/>
        <dbReference type="EC" id="2.7.7.59"/>
    </reaction>
</comment>
<comment type="function">
    <text evidence="6">Modifies, by uridylylation and deuridylylation, the PII regulatory proteins (GlnB and homologs), in response to the nitrogen status of the cell that GlnD senses through the glutamine level. Under low glutamine levels, catalyzes the conversion of the PII proteins and UTP to PII-UMP and PPi, while under higher glutamine levels, GlnD hydrolyzes PII-UMP to PII and UMP (deuridylylation). Thus, controls uridylylation state and activity of the PII proteins, and plays an important role in the regulation of nitrogen metabolism.</text>
</comment>
<comment type="caution">
    <text evidence="8">The sequence shown here is derived from an EMBL/GenBank/DDBJ whole genome shotgun (WGS) entry which is preliminary data.</text>
</comment>
<keyword evidence="5 6" id="KW-0511">Multifunctional enzyme</keyword>
<evidence type="ECO:0000313" key="9">
    <source>
        <dbReference type="Proteomes" id="UP000624703"/>
    </source>
</evidence>
<evidence type="ECO:0000313" key="8">
    <source>
        <dbReference type="EMBL" id="MBK1791038.1"/>
    </source>
</evidence>
<dbReference type="NCBIfam" id="TIGR01693">
    <property type="entry name" value="UTase_glnD"/>
    <property type="match status" value="1"/>
</dbReference>
<organism evidence="8 9">
    <name type="scientific">Persicirhabdus sediminis</name>
    <dbReference type="NCBI Taxonomy" id="454144"/>
    <lineage>
        <taxon>Bacteria</taxon>
        <taxon>Pseudomonadati</taxon>
        <taxon>Verrucomicrobiota</taxon>
        <taxon>Verrucomicrobiia</taxon>
        <taxon>Verrucomicrobiales</taxon>
        <taxon>Verrucomicrobiaceae</taxon>
        <taxon>Persicirhabdus</taxon>
    </lineage>
</organism>
<evidence type="ECO:0000256" key="6">
    <source>
        <dbReference type="HAMAP-Rule" id="MF_00277"/>
    </source>
</evidence>
<proteinExistence type="inferred from homology"/>
<evidence type="ECO:0000256" key="1">
    <source>
        <dbReference type="ARBA" id="ARBA00022679"/>
    </source>
</evidence>
<comment type="activity regulation">
    <text evidence="6">Uridylyltransferase (UTase) activity is inhibited by glutamine, while glutamine activates uridylyl-removing (UR) activity.</text>
</comment>
<gene>
    <name evidence="6 8" type="primary">glnD</name>
    <name evidence="8" type="ORF">JIN82_07720</name>
</gene>